<dbReference type="Gene3D" id="3.40.630.10">
    <property type="entry name" value="Zn peptidases"/>
    <property type="match status" value="1"/>
</dbReference>
<evidence type="ECO:0000256" key="1">
    <source>
        <dbReference type="ARBA" id="ARBA00022801"/>
    </source>
</evidence>
<proteinExistence type="predicted"/>
<dbReference type="EMBL" id="UINC01021573">
    <property type="protein sequence ID" value="SVA89400.1"/>
    <property type="molecule type" value="Genomic_DNA"/>
</dbReference>
<accession>A0A381ZJI5</accession>
<dbReference type="GO" id="GO:0016787">
    <property type="term" value="F:hydrolase activity"/>
    <property type="evidence" value="ECO:0007669"/>
    <property type="project" value="UniProtKB-KW"/>
</dbReference>
<evidence type="ECO:0000313" key="3">
    <source>
        <dbReference type="EMBL" id="SVA89400.1"/>
    </source>
</evidence>
<evidence type="ECO:0000259" key="2">
    <source>
        <dbReference type="Pfam" id="PF07687"/>
    </source>
</evidence>
<dbReference type="FunFam" id="3.30.70.360:FF:000001">
    <property type="entry name" value="N-acetyldiaminopimelate deacetylase"/>
    <property type="match status" value="1"/>
</dbReference>
<reference evidence="3" key="1">
    <citation type="submission" date="2018-05" db="EMBL/GenBank/DDBJ databases">
        <authorList>
            <person name="Lanie J.A."/>
            <person name="Ng W.-L."/>
            <person name="Kazmierczak K.M."/>
            <person name="Andrzejewski T.M."/>
            <person name="Davidsen T.M."/>
            <person name="Wayne K.J."/>
            <person name="Tettelin H."/>
            <person name="Glass J.I."/>
            <person name="Rusch D."/>
            <person name="Podicherti R."/>
            <person name="Tsui H.-C.T."/>
            <person name="Winkler M.E."/>
        </authorList>
    </citation>
    <scope>NUCLEOTIDE SEQUENCE</scope>
</reference>
<name>A0A381ZJI5_9ZZZZ</name>
<organism evidence="3">
    <name type="scientific">marine metagenome</name>
    <dbReference type="NCBI Taxonomy" id="408172"/>
    <lineage>
        <taxon>unclassified sequences</taxon>
        <taxon>metagenomes</taxon>
        <taxon>ecological metagenomes</taxon>
    </lineage>
</organism>
<dbReference type="PANTHER" id="PTHR11014">
    <property type="entry name" value="PEPTIDASE M20 FAMILY MEMBER"/>
    <property type="match status" value="1"/>
</dbReference>
<dbReference type="AlphaFoldDB" id="A0A381ZJI5"/>
<dbReference type="PIRSF" id="PIRSF005962">
    <property type="entry name" value="Pept_M20D_amidohydro"/>
    <property type="match status" value="1"/>
</dbReference>
<protein>
    <recommendedName>
        <fullName evidence="2">Peptidase M20 dimerisation domain-containing protein</fullName>
    </recommendedName>
</protein>
<dbReference type="Pfam" id="PF07687">
    <property type="entry name" value="M20_dimer"/>
    <property type="match status" value="1"/>
</dbReference>
<dbReference type="SUPFAM" id="SSF53187">
    <property type="entry name" value="Zn-dependent exopeptidases"/>
    <property type="match status" value="1"/>
</dbReference>
<dbReference type="SUPFAM" id="SSF55031">
    <property type="entry name" value="Bacterial exopeptidase dimerisation domain"/>
    <property type="match status" value="1"/>
</dbReference>
<dbReference type="Gene3D" id="3.30.70.360">
    <property type="match status" value="1"/>
</dbReference>
<dbReference type="InterPro" id="IPR036264">
    <property type="entry name" value="Bact_exopeptidase_dim_dom"/>
</dbReference>
<dbReference type="Pfam" id="PF01546">
    <property type="entry name" value="Peptidase_M20"/>
    <property type="match status" value="1"/>
</dbReference>
<gene>
    <name evidence="3" type="ORF">METZ01_LOCUS142254</name>
</gene>
<keyword evidence="1" id="KW-0378">Hydrolase</keyword>
<dbReference type="NCBIfam" id="TIGR01891">
    <property type="entry name" value="amidohydrolases"/>
    <property type="match status" value="1"/>
</dbReference>
<dbReference type="InterPro" id="IPR002933">
    <property type="entry name" value="Peptidase_M20"/>
</dbReference>
<dbReference type="PANTHER" id="PTHR11014:SF63">
    <property type="entry name" value="METALLOPEPTIDASE, PUTATIVE (AFU_ORTHOLOGUE AFUA_6G09600)-RELATED"/>
    <property type="match status" value="1"/>
</dbReference>
<dbReference type="InterPro" id="IPR011650">
    <property type="entry name" value="Peptidase_M20_dimer"/>
</dbReference>
<feature type="domain" description="Peptidase M20 dimerisation" evidence="2">
    <location>
        <begin position="189"/>
        <end position="280"/>
    </location>
</feature>
<sequence length="402" mass="42525">MNLLERAHSIAPELIAIRRDLHRHPELAFEEVRTAGIVAQEMEALGCDVRTGVGRTGVVADLDAGHGPVVALRADMDALPILEENKHDYVSTTPGVMHACGHDGHVAGLIGAARLLALERDAGLLPPGRIRFLFQPSEESTDEDGLSGAMRMVSEGAMQGVDAVVGLHLGGPLPSGKLFFAPGPIMAGAEEVQVEVRGKSSHAALPSAGVDALVLAAQGIVTVQQAVSRGLSPMESGVVTFGRIEGGTATNVIADRVTLEGTIRFFSEDVRERLHRNLKASFKMLETLGAQVTVDIGPGYLPVINDARITKCVQAAALDLVGEDNVFPIQPMTFAEDFSFLAREAPGTFFWLGAALPQPRMHHEATFDIDESALPIGAAALAAGAVRLLREIAEAPDSAEDR</sequence>
<dbReference type="InterPro" id="IPR017439">
    <property type="entry name" value="Amidohydrolase"/>
</dbReference>